<dbReference type="EMBL" id="CAJQZP010000937">
    <property type="protein sequence ID" value="CAG4999530.1"/>
    <property type="molecule type" value="Genomic_DNA"/>
</dbReference>
<protein>
    <submittedName>
        <fullName evidence="2">(apollo) hypothetical protein</fullName>
    </submittedName>
</protein>
<dbReference type="Pfam" id="PF07993">
    <property type="entry name" value="NAD_binding_4"/>
    <property type="match status" value="1"/>
</dbReference>
<proteinExistence type="predicted"/>
<sequence length="72" mass="8260">MISTIFDRVRKERPENIEKVVPISGDLVLPNLGISQEDEKLLRKKVADPILTLSLKHSQKVSLMKNMVMFLQ</sequence>
<comment type="caution">
    <text evidence="2">The sequence shown here is derived from an EMBL/GenBank/DDBJ whole genome shotgun (WGS) entry which is preliminary data.</text>
</comment>
<evidence type="ECO:0000259" key="1">
    <source>
        <dbReference type="Pfam" id="PF07993"/>
    </source>
</evidence>
<dbReference type="AlphaFoldDB" id="A0A8S3X5Y6"/>
<name>A0A8S3X5Y6_PARAO</name>
<evidence type="ECO:0000313" key="3">
    <source>
        <dbReference type="Proteomes" id="UP000691718"/>
    </source>
</evidence>
<dbReference type="Proteomes" id="UP000691718">
    <property type="component" value="Unassembled WGS sequence"/>
</dbReference>
<gene>
    <name evidence="2" type="ORF">PAPOLLO_LOCUS13559</name>
</gene>
<feature type="domain" description="Thioester reductase (TE)" evidence="1">
    <location>
        <begin position="5"/>
        <end position="46"/>
    </location>
</feature>
<dbReference type="InterPro" id="IPR013120">
    <property type="entry name" value="FAR_NAD-bd"/>
</dbReference>
<keyword evidence="3" id="KW-1185">Reference proteome</keyword>
<evidence type="ECO:0000313" key="2">
    <source>
        <dbReference type="EMBL" id="CAG4999530.1"/>
    </source>
</evidence>
<dbReference type="OrthoDB" id="429813at2759"/>
<accession>A0A8S3X5Y6</accession>
<organism evidence="2 3">
    <name type="scientific">Parnassius apollo</name>
    <name type="common">Apollo butterfly</name>
    <name type="synonym">Papilio apollo</name>
    <dbReference type="NCBI Taxonomy" id="110799"/>
    <lineage>
        <taxon>Eukaryota</taxon>
        <taxon>Metazoa</taxon>
        <taxon>Ecdysozoa</taxon>
        <taxon>Arthropoda</taxon>
        <taxon>Hexapoda</taxon>
        <taxon>Insecta</taxon>
        <taxon>Pterygota</taxon>
        <taxon>Neoptera</taxon>
        <taxon>Endopterygota</taxon>
        <taxon>Lepidoptera</taxon>
        <taxon>Glossata</taxon>
        <taxon>Ditrysia</taxon>
        <taxon>Papilionoidea</taxon>
        <taxon>Papilionidae</taxon>
        <taxon>Parnassiinae</taxon>
        <taxon>Parnassini</taxon>
        <taxon>Parnassius</taxon>
        <taxon>Parnassius</taxon>
    </lineage>
</organism>
<reference evidence="2" key="1">
    <citation type="submission" date="2021-04" db="EMBL/GenBank/DDBJ databases">
        <authorList>
            <person name="Tunstrom K."/>
        </authorList>
    </citation>
    <scope>NUCLEOTIDE SEQUENCE</scope>
</reference>